<organism evidence="1 2">
    <name type="scientific">Persea americana</name>
    <name type="common">Avocado</name>
    <dbReference type="NCBI Taxonomy" id="3435"/>
    <lineage>
        <taxon>Eukaryota</taxon>
        <taxon>Viridiplantae</taxon>
        <taxon>Streptophyta</taxon>
        <taxon>Embryophyta</taxon>
        <taxon>Tracheophyta</taxon>
        <taxon>Spermatophyta</taxon>
        <taxon>Magnoliopsida</taxon>
        <taxon>Magnoliidae</taxon>
        <taxon>Laurales</taxon>
        <taxon>Lauraceae</taxon>
        <taxon>Persea</taxon>
    </lineage>
</organism>
<comment type="caution">
    <text evidence="1">The sequence shown here is derived from an EMBL/GenBank/DDBJ whole genome shotgun (WGS) entry which is preliminary data.</text>
</comment>
<keyword evidence="2" id="KW-1185">Reference proteome</keyword>
<protein>
    <submittedName>
        <fullName evidence="1">Uncharacterized protein</fullName>
    </submittedName>
</protein>
<evidence type="ECO:0000313" key="1">
    <source>
        <dbReference type="EMBL" id="KAJ8618275.1"/>
    </source>
</evidence>
<accession>A0ACC2KB02</accession>
<proteinExistence type="predicted"/>
<sequence length="152" mass="17382">MISSKRLVVMARKWQKIASIGRRRISTVKRGNSTDTQSCSSKSVADKGHFVVYTVDGRRFMVPLQYLKNPVFIELFRMSENAFGITSNGPITMPYDGVFMDHVVSLVRRRSVSKEVQRDLISTIANQRCLIESSMLHPNYQQTIKNILVHAY</sequence>
<reference evidence="1 2" key="1">
    <citation type="journal article" date="2022" name="Hortic Res">
        <title>A haplotype resolved chromosomal level avocado genome allows analysis of novel avocado genes.</title>
        <authorList>
            <person name="Nath O."/>
            <person name="Fletcher S.J."/>
            <person name="Hayward A."/>
            <person name="Shaw L.M."/>
            <person name="Masouleh A.K."/>
            <person name="Furtado A."/>
            <person name="Henry R.J."/>
            <person name="Mitter N."/>
        </authorList>
    </citation>
    <scope>NUCLEOTIDE SEQUENCE [LARGE SCALE GENOMIC DNA]</scope>
    <source>
        <strain evidence="2">cv. Hass</strain>
    </source>
</reference>
<dbReference type="EMBL" id="CM056812">
    <property type="protein sequence ID" value="KAJ8618275.1"/>
    <property type="molecule type" value="Genomic_DNA"/>
</dbReference>
<dbReference type="Proteomes" id="UP001234297">
    <property type="component" value="Chromosome 4"/>
</dbReference>
<evidence type="ECO:0000313" key="2">
    <source>
        <dbReference type="Proteomes" id="UP001234297"/>
    </source>
</evidence>
<gene>
    <name evidence="1" type="ORF">MRB53_014461</name>
</gene>
<name>A0ACC2KB02_PERAE</name>